<reference evidence="2 3" key="1">
    <citation type="submission" date="2021-06" db="EMBL/GenBank/DDBJ databases">
        <authorList>
            <person name="Palmer J.M."/>
        </authorList>
    </citation>
    <scope>NUCLEOTIDE SEQUENCE [LARGE SCALE GENOMIC DNA]</scope>
    <source>
        <strain evidence="2 3">XC_2019</strain>
        <tissue evidence="2">Muscle</tissue>
    </source>
</reference>
<comment type="caution">
    <text evidence="2">The sequence shown here is derived from an EMBL/GenBank/DDBJ whole genome shotgun (WGS) entry which is preliminary data.</text>
</comment>
<feature type="region of interest" description="Disordered" evidence="1">
    <location>
        <begin position="1"/>
        <end position="20"/>
    </location>
</feature>
<proteinExistence type="predicted"/>
<evidence type="ECO:0000313" key="3">
    <source>
        <dbReference type="Proteomes" id="UP001434883"/>
    </source>
</evidence>
<evidence type="ECO:0000313" key="2">
    <source>
        <dbReference type="EMBL" id="MEQ2202817.1"/>
    </source>
</evidence>
<sequence length="113" mass="11391">MLLRAPGSRAPPTATPATVPGTISADIARKNAGKTKVPLLNSLSLLSPSSRTTTTIPRAVTPACCATATLSARSPEPATERAASVIASLASSGVSVIAVTTRLLKFLPTAVKV</sequence>
<keyword evidence="3" id="KW-1185">Reference proteome</keyword>
<accession>A0ABV0R446</accession>
<evidence type="ECO:0000256" key="1">
    <source>
        <dbReference type="SAM" id="MobiDB-lite"/>
    </source>
</evidence>
<organism evidence="2 3">
    <name type="scientific">Xenoophorus captivus</name>
    <dbReference type="NCBI Taxonomy" id="1517983"/>
    <lineage>
        <taxon>Eukaryota</taxon>
        <taxon>Metazoa</taxon>
        <taxon>Chordata</taxon>
        <taxon>Craniata</taxon>
        <taxon>Vertebrata</taxon>
        <taxon>Euteleostomi</taxon>
        <taxon>Actinopterygii</taxon>
        <taxon>Neopterygii</taxon>
        <taxon>Teleostei</taxon>
        <taxon>Neoteleostei</taxon>
        <taxon>Acanthomorphata</taxon>
        <taxon>Ovalentaria</taxon>
        <taxon>Atherinomorphae</taxon>
        <taxon>Cyprinodontiformes</taxon>
        <taxon>Goodeidae</taxon>
        <taxon>Xenoophorus</taxon>
    </lineage>
</organism>
<protein>
    <submittedName>
        <fullName evidence="2">Uncharacterized protein</fullName>
    </submittedName>
</protein>
<gene>
    <name evidence="2" type="ORF">XENOCAPTIV_016767</name>
</gene>
<dbReference type="Proteomes" id="UP001434883">
    <property type="component" value="Unassembled WGS sequence"/>
</dbReference>
<dbReference type="EMBL" id="JAHRIN010033957">
    <property type="protein sequence ID" value="MEQ2202817.1"/>
    <property type="molecule type" value="Genomic_DNA"/>
</dbReference>
<name>A0ABV0R446_9TELE</name>